<comment type="caution">
    <text evidence="2">The sequence shown here is derived from an EMBL/GenBank/DDBJ whole genome shotgun (WGS) entry which is preliminary data.</text>
</comment>
<feature type="non-terminal residue" evidence="2">
    <location>
        <position position="1"/>
    </location>
</feature>
<dbReference type="AlphaFoldDB" id="A0A816VDT4"/>
<accession>A0A816VDT4</accession>
<evidence type="ECO:0000313" key="2">
    <source>
        <dbReference type="EMBL" id="CAF2123028.1"/>
    </source>
</evidence>
<dbReference type="EMBL" id="CAJNRE010013950">
    <property type="protein sequence ID" value="CAF2123028.1"/>
    <property type="molecule type" value="Genomic_DNA"/>
</dbReference>
<organism evidence="2 3">
    <name type="scientific">Rotaria magnacalcarata</name>
    <dbReference type="NCBI Taxonomy" id="392030"/>
    <lineage>
        <taxon>Eukaryota</taxon>
        <taxon>Metazoa</taxon>
        <taxon>Spiralia</taxon>
        <taxon>Gnathifera</taxon>
        <taxon>Rotifera</taxon>
        <taxon>Eurotatoria</taxon>
        <taxon>Bdelloidea</taxon>
        <taxon>Philodinida</taxon>
        <taxon>Philodinidae</taxon>
        <taxon>Rotaria</taxon>
    </lineage>
</organism>
<gene>
    <name evidence="1" type="ORF">KQP761_LOCUS25766</name>
    <name evidence="2" type="ORF">MBJ925_LOCUS26252</name>
</gene>
<protein>
    <submittedName>
        <fullName evidence="2">Uncharacterized protein</fullName>
    </submittedName>
</protein>
<dbReference type="EMBL" id="CAJNOW010014055">
    <property type="protein sequence ID" value="CAF1628695.1"/>
    <property type="molecule type" value="Genomic_DNA"/>
</dbReference>
<proteinExistence type="predicted"/>
<dbReference type="Proteomes" id="UP000663824">
    <property type="component" value="Unassembled WGS sequence"/>
</dbReference>
<reference evidence="2" key="1">
    <citation type="submission" date="2021-02" db="EMBL/GenBank/DDBJ databases">
        <authorList>
            <person name="Nowell W R."/>
        </authorList>
    </citation>
    <scope>NUCLEOTIDE SEQUENCE</scope>
</reference>
<evidence type="ECO:0000313" key="1">
    <source>
        <dbReference type="EMBL" id="CAF1628695.1"/>
    </source>
</evidence>
<dbReference type="Proteomes" id="UP000663834">
    <property type="component" value="Unassembled WGS sequence"/>
</dbReference>
<sequence>MHIKKMWSRHMVIKWTQTKDTN</sequence>
<name>A0A816VDT4_9BILA</name>
<evidence type="ECO:0000313" key="3">
    <source>
        <dbReference type="Proteomes" id="UP000663824"/>
    </source>
</evidence>